<dbReference type="InterPro" id="IPR008984">
    <property type="entry name" value="SMAD_FHA_dom_sf"/>
</dbReference>
<dbReference type="InterPro" id="IPR045962">
    <property type="entry name" value="DUF6382"/>
</dbReference>
<dbReference type="Pfam" id="PF19909">
    <property type="entry name" value="DUF6382"/>
    <property type="match status" value="1"/>
</dbReference>
<dbReference type="EMBL" id="CP130318">
    <property type="protein sequence ID" value="WNQ09127.1"/>
    <property type="molecule type" value="Genomic_DNA"/>
</dbReference>
<gene>
    <name evidence="2" type="ORF">MJA45_15885</name>
</gene>
<dbReference type="PROSITE" id="PS50006">
    <property type="entry name" value="FHA_DOMAIN"/>
    <property type="match status" value="1"/>
</dbReference>
<dbReference type="PANTHER" id="PTHR23308">
    <property type="entry name" value="NUCLEAR INHIBITOR OF PROTEIN PHOSPHATASE-1"/>
    <property type="match status" value="1"/>
</dbReference>
<name>A0AA96L8T1_9BACL</name>
<dbReference type="RefSeq" id="WP_315602895.1">
    <property type="nucleotide sequence ID" value="NZ_CP130318.1"/>
</dbReference>
<evidence type="ECO:0000313" key="2">
    <source>
        <dbReference type="EMBL" id="WNQ09127.1"/>
    </source>
</evidence>
<organism evidence="2 3">
    <name type="scientific">Paenibacillus aurantius</name>
    <dbReference type="NCBI Taxonomy" id="2918900"/>
    <lineage>
        <taxon>Bacteria</taxon>
        <taxon>Bacillati</taxon>
        <taxon>Bacillota</taxon>
        <taxon>Bacilli</taxon>
        <taxon>Bacillales</taxon>
        <taxon>Paenibacillaceae</taxon>
        <taxon>Paenibacillus</taxon>
    </lineage>
</organism>
<evidence type="ECO:0000313" key="3">
    <source>
        <dbReference type="Proteomes" id="UP001305702"/>
    </source>
</evidence>
<dbReference type="Pfam" id="PF00498">
    <property type="entry name" value="FHA"/>
    <property type="match status" value="1"/>
</dbReference>
<dbReference type="Proteomes" id="UP001305702">
    <property type="component" value="Chromosome"/>
</dbReference>
<dbReference type="CDD" id="cd00060">
    <property type="entry name" value="FHA"/>
    <property type="match status" value="1"/>
</dbReference>
<dbReference type="SMART" id="SM00240">
    <property type="entry name" value="FHA"/>
    <property type="match status" value="1"/>
</dbReference>
<evidence type="ECO:0000259" key="1">
    <source>
        <dbReference type="PROSITE" id="PS50006"/>
    </source>
</evidence>
<dbReference type="KEGG" id="paun:MJA45_15885"/>
<feature type="domain" description="FHA" evidence="1">
    <location>
        <begin position="405"/>
        <end position="456"/>
    </location>
</feature>
<dbReference type="InterPro" id="IPR050923">
    <property type="entry name" value="Cell_Proc_Reg/RNA_Proc"/>
</dbReference>
<dbReference type="SUPFAM" id="SSF49879">
    <property type="entry name" value="SMAD/FHA domain"/>
    <property type="match status" value="1"/>
</dbReference>
<accession>A0AA96L8T1</accession>
<dbReference type="InterPro" id="IPR000253">
    <property type="entry name" value="FHA_dom"/>
</dbReference>
<sequence length="494" mass="54591">MNPLMGLTYTRDHSQGSYLLLTKDPFLTIEDLVPVEMNMLQNYPIPGLLPIEFEQLDHSITLRYNVAVRRPLSLWSRTDAFEEKAFLKVLHAVCRQLEDSKIYMLNEQRYVLDPDYIFIGKDADDLALLYLPLKENPSPLTLHHKLICLAEKLISPLNGRSLAAKAWLDSLRNDPFNLRGCKRSLNEALAGLQTGETQTEGRKDLFPVSEQERIVSVSESPASFEFTGPEWEGLSEEPQPRKITTAHKLSAALAVTVPAVLWGMYGTAPSPGLLAAAIGFTAATAGGAYVLWKKGGVKLPLRKPNWPLADESVELPLDAGRTQEAQPVPERNPLYSAKGDTPPYNGRSAEELSGYYDRLPDKTVLLGKSDATVLLAPYPPTAWSLRLEIDKEGVKEYTEMVTETFRIGREAGTVQLLLETAGISRQHAEIVRTPEGGHLVRDLGSKNGTLLNGEVMVPFQEYELKDGDCLEMAGVRVTRTDSSPPGEAGKIQVS</sequence>
<protein>
    <submittedName>
        <fullName evidence="2">DUF6382 domain-containing protein</fullName>
    </submittedName>
</protein>
<dbReference type="AlphaFoldDB" id="A0AA96L8T1"/>
<reference evidence="2 3" key="1">
    <citation type="submission" date="2022-02" db="EMBL/GenBank/DDBJ databases">
        <title>Paenibacillus sp. MBLB1776 Whole Genome Shotgun Sequencing.</title>
        <authorList>
            <person name="Hwang C.Y."/>
            <person name="Cho E.-S."/>
            <person name="Seo M.-J."/>
        </authorList>
    </citation>
    <scope>NUCLEOTIDE SEQUENCE [LARGE SCALE GENOMIC DNA]</scope>
    <source>
        <strain evidence="2 3">MBLB1776</strain>
    </source>
</reference>
<proteinExistence type="predicted"/>
<keyword evidence="3" id="KW-1185">Reference proteome</keyword>
<dbReference type="Gene3D" id="2.60.200.20">
    <property type="match status" value="1"/>
</dbReference>